<evidence type="ECO:0000313" key="4">
    <source>
        <dbReference type="Proteomes" id="UP000005801"/>
    </source>
</evidence>
<gene>
    <name evidence="3" type="ORF">PPSIR1_30983</name>
</gene>
<dbReference type="RefSeq" id="WP_006975715.1">
    <property type="nucleotide sequence ID" value="NZ_ABCS01000102.1"/>
</dbReference>
<feature type="transmembrane region" description="Helical" evidence="2">
    <location>
        <begin position="318"/>
        <end position="338"/>
    </location>
</feature>
<name>A6GG75_9BACT</name>
<dbReference type="EMBL" id="ABCS01000102">
    <property type="protein sequence ID" value="EDM75144.1"/>
    <property type="molecule type" value="Genomic_DNA"/>
</dbReference>
<dbReference type="Pfam" id="PF01944">
    <property type="entry name" value="SpoIIM"/>
    <property type="match status" value="1"/>
</dbReference>
<feature type="region of interest" description="Disordered" evidence="1">
    <location>
        <begin position="349"/>
        <end position="371"/>
    </location>
</feature>
<feature type="compositionally biased region" description="Low complexity" evidence="1">
    <location>
        <begin position="1"/>
        <end position="16"/>
    </location>
</feature>
<dbReference type="OrthoDB" id="9792847at2"/>
<dbReference type="Proteomes" id="UP000005801">
    <property type="component" value="Unassembled WGS sequence"/>
</dbReference>
<comment type="caution">
    <text evidence="3">The sequence shown here is derived from an EMBL/GenBank/DDBJ whole genome shotgun (WGS) entry which is preliminary data.</text>
</comment>
<evidence type="ECO:0000256" key="1">
    <source>
        <dbReference type="SAM" id="MobiDB-lite"/>
    </source>
</evidence>
<evidence type="ECO:0000256" key="2">
    <source>
        <dbReference type="SAM" id="Phobius"/>
    </source>
</evidence>
<dbReference type="eggNOG" id="COG1300">
    <property type="taxonomic scope" value="Bacteria"/>
</dbReference>
<evidence type="ECO:0000313" key="3">
    <source>
        <dbReference type="EMBL" id="EDM75144.1"/>
    </source>
</evidence>
<feature type="region of interest" description="Disordered" evidence="1">
    <location>
        <begin position="1"/>
        <end position="32"/>
    </location>
</feature>
<keyword evidence="2" id="KW-0812">Transmembrane</keyword>
<proteinExistence type="predicted"/>
<feature type="transmembrane region" description="Helical" evidence="2">
    <location>
        <begin position="190"/>
        <end position="211"/>
    </location>
</feature>
<dbReference type="AlphaFoldDB" id="A6GG75"/>
<dbReference type="PANTHER" id="PTHR35337:SF1">
    <property type="entry name" value="SLR1478 PROTEIN"/>
    <property type="match status" value="1"/>
</dbReference>
<feature type="transmembrane region" description="Helical" evidence="2">
    <location>
        <begin position="131"/>
        <end position="154"/>
    </location>
</feature>
<keyword evidence="2" id="KW-1133">Transmembrane helix</keyword>
<sequence>MSGSTSARSRARGGQTKTKKKKAPGAPQHQDEFIAQHRASWSELEDLLTSSRELHRKSPYEISRVATLYRSVCADLMRARSNFGPDVVRYLEGLAGRAHNALYGARAYRLSALWELVAHHFPRTLRKRWRLFLIANLLLWVPYAFGFFGTLASIEFAETVLPRSQLMMMEAMYTEGFEAGRDAATDSEMAGFYIFNNVGIAFRCFATGILFGLGSIFYAVYNGVVMGVSIGWVVRVGYGHNIMTFVCGHSPFEMTAIVISTGAGLQMGWALIKTDGLTRLGSLRSQAGELGHLIMGAAVMLVIAAFIEGYWSPSSVPAPIKWAVSGLNWTLVGAWLFLGGRWAGRERVAKAAAGAPPPPSAASSEAKEATP</sequence>
<accession>A6GG75</accession>
<dbReference type="PANTHER" id="PTHR35337">
    <property type="entry name" value="SLR1478 PROTEIN"/>
    <property type="match status" value="1"/>
</dbReference>
<keyword evidence="4" id="KW-1185">Reference proteome</keyword>
<reference evidence="3 4" key="1">
    <citation type="submission" date="2007-06" db="EMBL/GenBank/DDBJ databases">
        <authorList>
            <person name="Shimkets L."/>
            <person name="Ferriera S."/>
            <person name="Johnson J."/>
            <person name="Kravitz S."/>
            <person name="Beeson K."/>
            <person name="Sutton G."/>
            <person name="Rogers Y.-H."/>
            <person name="Friedman R."/>
            <person name="Frazier M."/>
            <person name="Venter J.C."/>
        </authorList>
    </citation>
    <scope>NUCLEOTIDE SEQUENCE [LARGE SCALE GENOMIC DNA]</scope>
    <source>
        <strain evidence="3 4">SIR-1</strain>
    </source>
</reference>
<dbReference type="InterPro" id="IPR002798">
    <property type="entry name" value="SpoIIM-like"/>
</dbReference>
<dbReference type="STRING" id="391625.PPSIR1_30983"/>
<feature type="transmembrane region" description="Helical" evidence="2">
    <location>
        <begin position="254"/>
        <end position="272"/>
    </location>
</feature>
<feature type="transmembrane region" description="Helical" evidence="2">
    <location>
        <begin position="216"/>
        <end position="234"/>
    </location>
</feature>
<keyword evidence="2" id="KW-0472">Membrane</keyword>
<feature type="transmembrane region" description="Helical" evidence="2">
    <location>
        <begin position="293"/>
        <end position="312"/>
    </location>
</feature>
<organism evidence="3 4">
    <name type="scientific">Plesiocystis pacifica SIR-1</name>
    <dbReference type="NCBI Taxonomy" id="391625"/>
    <lineage>
        <taxon>Bacteria</taxon>
        <taxon>Pseudomonadati</taxon>
        <taxon>Myxococcota</taxon>
        <taxon>Polyangia</taxon>
        <taxon>Nannocystales</taxon>
        <taxon>Nannocystaceae</taxon>
        <taxon>Plesiocystis</taxon>
    </lineage>
</organism>
<protein>
    <submittedName>
        <fullName evidence="3">Uncharacterized membrane protein</fullName>
    </submittedName>
</protein>